<name>A0ABM4GNF5_DROKI</name>
<accession>A0ABM4GNF5</accession>
<dbReference type="Proteomes" id="UP001652661">
    <property type="component" value="Chromosome 2L"/>
</dbReference>
<evidence type="ECO:0000313" key="2">
    <source>
        <dbReference type="RefSeq" id="XP_070144240.1"/>
    </source>
</evidence>
<proteinExistence type="predicted"/>
<dbReference type="RefSeq" id="XP_070144240.1">
    <property type="nucleotide sequence ID" value="XM_070288139.1"/>
</dbReference>
<protein>
    <submittedName>
        <fullName evidence="2">Uncharacterized protein</fullName>
    </submittedName>
</protein>
<evidence type="ECO:0000313" key="1">
    <source>
        <dbReference type="Proteomes" id="UP001652661"/>
    </source>
</evidence>
<sequence length="141" mass="16056">MPEGIPMTRFSLIYLAGGTREYRTAEASTGLFGKKMDYENLFNTEDQKEQSQELTTRHPPAEEKKHTEIMNLLGRLLTEVTALRSEVASIKAKVCGEPYKPKAIMPQTAISTLEDLKSFERTLNNSNIFLKFVSIKHIIKY</sequence>
<dbReference type="GeneID" id="138929106"/>
<keyword evidence="1" id="KW-1185">Reference proteome</keyword>
<reference evidence="2" key="2">
    <citation type="submission" date="2025-08" db="UniProtKB">
        <authorList>
            <consortium name="RefSeq"/>
        </authorList>
    </citation>
    <scope>IDENTIFICATION</scope>
    <source>
        <strain evidence="2">14028-0561.14</strain>
        <tissue evidence="2">Whole fly</tissue>
    </source>
</reference>
<organism evidence="1 2">
    <name type="scientific">Drosophila kikkawai</name>
    <name type="common">Fruit fly</name>
    <dbReference type="NCBI Taxonomy" id="30033"/>
    <lineage>
        <taxon>Eukaryota</taxon>
        <taxon>Metazoa</taxon>
        <taxon>Ecdysozoa</taxon>
        <taxon>Arthropoda</taxon>
        <taxon>Hexapoda</taxon>
        <taxon>Insecta</taxon>
        <taxon>Pterygota</taxon>
        <taxon>Neoptera</taxon>
        <taxon>Endopterygota</taxon>
        <taxon>Diptera</taxon>
        <taxon>Brachycera</taxon>
        <taxon>Muscomorpha</taxon>
        <taxon>Ephydroidea</taxon>
        <taxon>Drosophilidae</taxon>
        <taxon>Drosophila</taxon>
        <taxon>Sophophora</taxon>
    </lineage>
</organism>
<gene>
    <name evidence="2" type="primary">LOC138929106</name>
</gene>
<reference evidence="1" key="1">
    <citation type="submission" date="2025-05" db="UniProtKB">
        <authorList>
            <consortium name="RefSeq"/>
        </authorList>
    </citation>
    <scope>NUCLEOTIDE SEQUENCE [LARGE SCALE GENOMIC DNA]</scope>
    <source>
        <strain evidence="1">14028-0561.14</strain>
    </source>
</reference>